<evidence type="ECO:0000313" key="3">
    <source>
        <dbReference type="Proteomes" id="UP001460270"/>
    </source>
</evidence>
<feature type="compositionally biased region" description="Basic and acidic residues" evidence="1">
    <location>
        <begin position="152"/>
        <end position="166"/>
    </location>
</feature>
<accession>A0AAW0PYH9</accession>
<dbReference type="AlphaFoldDB" id="A0AAW0PYH9"/>
<gene>
    <name evidence="2" type="ORF">WMY93_003761</name>
</gene>
<organism evidence="2 3">
    <name type="scientific">Mugilogobius chulae</name>
    <name type="common">yellowstripe goby</name>
    <dbReference type="NCBI Taxonomy" id="88201"/>
    <lineage>
        <taxon>Eukaryota</taxon>
        <taxon>Metazoa</taxon>
        <taxon>Chordata</taxon>
        <taxon>Craniata</taxon>
        <taxon>Vertebrata</taxon>
        <taxon>Euteleostomi</taxon>
        <taxon>Actinopterygii</taxon>
        <taxon>Neopterygii</taxon>
        <taxon>Teleostei</taxon>
        <taxon>Neoteleostei</taxon>
        <taxon>Acanthomorphata</taxon>
        <taxon>Gobiaria</taxon>
        <taxon>Gobiiformes</taxon>
        <taxon>Gobioidei</taxon>
        <taxon>Gobiidae</taxon>
        <taxon>Gobionellinae</taxon>
        <taxon>Mugilogobius</taxon>
    </lineage>
</organism>
<keyword evidence="3" id="KW-1185">Reference proteome</keyword>
<dbReference type="Proteomes" id="UP001460270">
    <property type="component" value="Unassembled WGS sequence"/>
</dbReference>
<feature type="compositionally biased region" description="Polar residues" evidence="1">
    <location>
        <begin position="131"/>
        <end position="146"/>
    </location>
</feature>
<feature type="region of interest" description="Disordered" evidence="1">
    <location>
        <begin position="91"/>
        <end position="111"/>
    </location>
</feature>
<dbReference type="EMBL" id="JBBPFD010000002">
    <property type="protein sequence ID" value="KAK7940435.1"/>
    <property type="molecule type" value="Genomic_DNA"/>
</dbReference>
<sequence length="166" mass="19738">MKEKESRRKLQDSLTEKEEVVLSLEAVVAKFETERKEMQLDFESVEEAVMIFKQSAEEKMKHQAQQVSKLKQDKEEACNATKILQKELDTQEQLRKKHSEAWESSKKEMEEKMLQMKEEMARLREDLLQTQTNLEEQKQEMQNTQAEIIHTQLKDEKEESNNFKSS</sequence>
<name>A0AAW0PYH9_9GOBI</name>
<proteinExistence type="predicted"/>
<evidence type="ECO:0000313" key="2">
    <source>
        <dbReference type="EMBL" id="KAK7940435.1"/>
    </source>
</evidence>
<reference evidence="3" key="1">
    <citation type="submission" date="2024-04" db="EMBL/GenBank/DDBJ databases">
        <title>Salinicola lusitanus LLJ914,a marine bacterium isolated from the Okinawa Trough.</title>
        <authorList>
            <person name="Li J."/>
        </authorList>
    </citation>
    <scope>NUCLEOTIDE SEQUENCE [LARGE SCALE GENOMIC DNA]</scope>
</reference>
<evidence type="ECO:0000256" key="1">
    <source>
        <dbReference type="SAM" id="MobiDB-lite"/>
    </source>
</evidence>
<comment type="caution">
    <text evidence="2">The sequence shown here is derived from an EMBL/GenBank/DDBJ whole genome shotgun (WGS) entry which is preliminary data.</text>
</comment>
<protein>
    <submittedName>
        <fullName evidence="2">Uncharacterized protein</fullName>
    </submittedName>
</protein>
<feature type="region of interest" description="Disordered" evidence="1">
    <location>
        <begin position="131"/>
        <end position="166"/>
    </location>
</feature>